<reference evidence="1 2" key="1">
    <citation type="submission" date="2016-02" db="EMBL/GenBank/DDBJ databases">
        <authorList>
            <consortium name="Pathogen Informatics"/>
        </authorList>
    </citation>
    <scope>NUCLEOTIDE SEQUENCE [LARGE SCALE GENOMIC DNA]</scope>
    <source>
        <strain evidence="1 2">RC20</strain>
    </source>
</reference>
<dbReference type="Proteomes" id="UP000069632">
    <property type="component" value="Unassembled WGS sequence"/>
</dbReference>
<gene>
    <name evidence="1" type="ORF">ERS672216_00528</name>
</gene>
<evidence type="ECO:0000313" key="2">
    <source>
        <dbReference type="Proteomes" id="UP000069632"/>
    </source>
</evidence>
<proteinExistence type="predicted"/>
<name>A0A128ECL4_9BACT</name>
<keyword evidence="2" id="KW-1185">Reference proteome</keyword>
<sequence>MTLINIQIQADKTTLEALKALLFKIDSTAIFESYDKQSNLSQIDQKKLGEIIQADKRGKVKYQSIGEFDIEMRGYLKNLGA</sequence>
<evidence type="ECO:0000313" key="1">
    <source>
        <dbReference type="EMBL" id="CZE46734.1"/>
    </source>
</evidence>
<organism evidence="1 2">
    <name type="scientific">Campylobacter geochelonis</name>
    <dbReference type="NCBI Taxonomy" id="1780362"/>
    <lineage>
        <taxon>Bacteria</taxon>
        <taxon>Pseudomonadati</taxon>
        <taxon>Campylobacterota</taxon>
        <taxon>Epsilonproteobacteria</taxon>
        <taxon>Campylobacterales</taxon>
        <taxon>Campylobacteraceae</taxon>
        <taxon>Campylobacter</taxon>
    </lineage>
</organism>
<dbReference type="EMBL" id="FIZP01000001">
    <property type="protein sequence ID" value="CZE46734.1"/>
    <property type="molecule type" value="Genomic_DNA"/>
</dbReference>
<dbReference type="AlphaFoldDB" id="A0A128ECL4"/>
<dbReference type="RefSeq" id="WP_075540018.1">
    <property type="nucleotide sequence ID" value="NZ_CP053844.1"/>
</dbReference>
<protein>
    <submittedName>
        <fullName evidence="1">Uncharacterized protein</fullName>
    </submittedName>
</protein>
<accession>A0A128ECL4</accession>